<evidence type="ECO:0000313" key="2">
    <source>
        <dbReference type="EMBL" id="KAK1118924.1"/>
    </source>
</evidence>
<feature type="region of interest" description="Disordered" evidence="1">
    <location>
        <begin position="54"/>
        <end position="94"/>
    </location>
</feature>
<gene>
    <name evidence="2" type="ORF">K0M31_014693</name>
</gene>
<name>A0AA40FHE4_9HYME</name>
<comment type="caution">
    <text evidence="2">The sequence shown here is derived from an EMBL/GenBank/DDBJ whole genome shotgun (WGS) entry which is preliminary data.</text>
</comment>
<accession>A0AA40FHE4</accession>
<proteinExistence type="predicted"/>
<evidence type="ECO:0000313" key="3">
    <source>
        <dbReference type="Proteomes" id="UP001177670"/>
    </source>
</evidence>
<reference evidence="2" key="1">
    <citation type="submission" date="2021-10" db="EMBL/GenBank/DDBJ databases">
        <title>Melipona bicolor Genome sequencing and assembly.</title>
        <authorList>
            <person name="Araujo N.S."/>
            <person name="Arias M.C."/>
        </authorList>
    </citation>
    <scope>NUCLEOTIDE SEQUENCE</scope>
    <source>
        <strain evidence="2">USP_2M_L1-L4_2017</strain>
        <tissue evidence="2">Whole body</tissue>
    </source>
</reference>
<organism evidence="2 3">
    <name type="scientific">Melipona bicolor</name>
    <dbReference type="NCBI Taxonomy" id="60889"/>
    <lineage>
        <taxon>Eukaryota</taxon>
        <taxon>Metazoa</taxon>
        <taxon>Ecdysozoa</taxon>
        <taxon>Arthropoda</taxon>
        <taxon>Hexapoda</taxon>
        <taxon>Insecta</taxon>
        <taxon>Pterygota</taxon>
        <taxon>Neoptera</taxon>
        <taxon>Endopterygota</taxon>
        <taxon>Hymenoptera</taxon>
        <taxon>Apocrita</taxon>
        <taxon>Aculeata</taxon>
        <taxon>Apoidea</taxon>
        <taxon>Anthophila</taxon>
        <taxon>Apidae</taxon>
        <taxon>Melipona</taxon>
    </lineage>
</organism>
<protein>
    <submittedName>
        <fullName evidence="2">Uncharacterized protein</fullName>
    </submittedName>
</protein>
<evidence type="ECO:0000256" key="1">
    <source>
        <dbReference type="SAM" id="MobiDB-lite"/>
    </source>
</evidence>
<dbReference type="Proteomes" id="UP001177670">
    <property type="component" value="Unassembled WGS sequence"/>
</dbReference>
<sequence length="150" mass="16705">MKRDGRELIQHQYRLVICRRSYRASQSRQVRHNPEDPIRVPRTVDGMRSIAAETAASPAISRQKLDNAWNTAPPRRPTTGSFNGPEPDFSNSCTASGIGGYAPSQTSTGSTHTEHSVPRCTRHVRTVHYYLGMASNEIRVPTNPNESNSM</sequence>
<dbReference type="AlphaFoldDB" id="A0AA40FHE4"/>
<dbReference type="EMBL" id="JAHYIQ010000040">
    <property type="protein sequence ID" value="KAK1118924.1"/>
    <property type="molecule type" value="Genomic_DNA"/>
</dbReference>
<keyword evidence="3" id="KW-1185">Reference proteome</keyword>